<feature type="compositionally biased region" description="Polar residues" evidence="1">
    <location>
        <begin position="197"/>
        <end position="208"/>
    </location>
</feature>
<evidence type="ECO:0000313" key="2">
    <source>
        <dbReference type="EMBL" id="OLP93516.1"/>
    </source>
</evidence>
<keyword evidence="3" id="KW-1185">Reference proteome</keyword>
<evidence type="ECO:0000256" key="1">
    <source>
        <dbReference type="SAM" id="MobiDB-lite"/>
    </source>
</evidence>
<organism evidence="2 3">
    <name type="scientific">Symbiodinium microadriaticum</name>
    <name type="common">Dinoflagellate</name>
    <name type="synonym">Zooxanthella microadriatica</name>
    <dbReference type="NCBI Taxonomy" id="2951"/>
    <lineage>
        <taxon>Eukaryota</taxon>
        <taxon>Sar</taxon>
        <taxon>Alveolata</taxon>
        <taxon>Dinophyceae</taxon>
        <taxon>Suessiales</taxon>
        <taxon>Symbiodiniaceae</taxon>
        <taxon>Symbiodinium</taxon>
    </lineage>
</organism>
<gene>
    <name evidence="2" type="ORF">AK812_SmicGene24562</name>
</gene>
<evidence type="ECO:0000313" key="3">
    <source>
        <dbReference type="Proteomes" id="UP000186817"/>
    </source>
</evidence>
<reference evidence="2 3" key="1">
    <citation type="submission" date="2016-02" db="EMBL/GenBank/DDBJ databases">
        <title>Genome analysis of coral dinoflagellate symbionts highlights evolutionary adaptations to a symbiotic lifestyle.</title>
        <authorList>
            <person name="Aranda M."/>
            <person name="Li Y."/>
            <person name="Liew Y.J."/>
            <person name="Baumgarten S."/>
            <person name="Simakov O."/>
            <person name="Wilson M."/>
            <person name="Piel J."/>
            <person name="Ashoor H."/>
            <person name="Bougouffa S."/>
            <person name="Bajic V.B."/>
            <person name="Ryu T."/>
            <person name="Ravasi T."/>
            <person name="Bayer T."/>
            <person name="Micklem G."/>
            <person name="Kim H."/>
            <person name="Bhak J."/>
            <person name="Lajeunesse T.C."/>
            <person name="Voolstra C.R."/>
        </authorList>
    </citation>
    <scope>NUCLEOTIDE SEQUENCE [LARGE SCALE GENOMIC DNA]</scope>
    <source>
        <strain evidence="2 3">CCMP2467</strain>
    </source>
</reference>
<sequence>MSSWGWGESSWPLEKYQTILAHVSRPPEIQGNRPSVHEDHYHYAPPDKEAFEYVVKACTRSSAKLSPVDPHISSARDIPRAFQWKEIWGPAMHRACSAALVKVQAAEVLLPARPARLNSTATGPQAVIEAPHRVHPPCHLGPDRDAGEAVELQVAMRVDLFYVDTTSADFHDEEMPDVLHPAWTQWPEPPDEDSDQAQDGTGMRSNWL</sequence>
<proteinExistence type="predicted"/>
<accession>A0A1Q9DE72</accession>
<protein>
    <submittedName>
        <fullName evidence="2">Uncharacterized protein</fullName>
    </submittedName>
</protein>
<dbReference type="Proteomes" id="UP000186817">
    <property type="component" value="Unassembled WGS sequence"/>
</dbReference>
<feature type="region of interest" description="Disordered" evidence="1">
    <location>
        <begin position="181"/>
        <end position="208"/>
    </location>
</feature>
<name>A0A1Q9DE72_SYMMI</name>
<dbReference type="EMBL" id="LSRX01000577">
    <property type="protein sequence ID" value="OLP93516.1"/>
    <property type="molecule type" value="Genomic_DNA"/>
</dbReference>
<dbReference type="AlphaFoldDB" id="A0A1Q9DE72"/>
<comment type="caution">
    <text evidence="2">The sequence shown here is derived from an EMBL/GenBank/DDBJ whole genome shotgun (WGS) entry which is preliminary data.</text>
</comment>